<evidence type="ECO:0000313" key="19">
    <source>
        <dbReference type="EMBL" id="PXV66482.1"/>
    </source>
</evidence>
<evidence type="ECO:0000256" key="6">
    <source>
        <dbReference type="ARBA" id="ARBA00022643"/>
    </source>
</evidence>
<feature type="domain" description="FMN-binding" evidence="18">
    <location>
        <begin position="144"/>
        <end position="245"/>
    </location>
</feature>
<dbReference type="PANTHER" id="PTHR37838">
    <property type="entry name" value="NA(+)-TRANSLOCATING NADH-QUINONE REDUCTASE SUBUNIT C"/>
    <property type="match status" value="1"/>
</dbReference>
<evidence type="ECO:0000256" key="9">
    <source>
        <dbReference type="ARBA" id="ARBA00022989"/>
    </source>
</evidence>
<keyword evidence="13 16" id="KW-0830">Ubiquinone</keyword>
<evidence type="ECO:0000256" key="3">
    <source>
        <dbReference type="ARBA" id="ARBA00022519"/>
    </source>
</evidence>
<gene>
    <name evidence="16" type="primary">nqrC</name>
    <name evidence="19" type="ORF">C8D93_10746</name>
</gene>
<dbReference type="GO" id="GO:0010181">
    <property type="term" value="F:FMN binding"/>
    <property type="evidence" value="ECO:0007669"/>
    <property type="project" value="UniProtKB-UniRule"/>
</dbReference>
<keyword evidence="15 16" id="KW-0739">Sodium transport</keyword>
<accession>A0A318E5D4</accession>
<comment type="caution">
    <text evidence="16">Lacks conserved residue(s) required for the propagation of feature annotation.</text>
</comment>
<organism evidence="19 20">
    <name type="scientific">Sinimarinibacterium flocculans</name>
    <dbReference type="NCBI Taxonomy" id="985250"/>
    <lineage>
        <taxon>Bacteria</taxon>
        <taxon>Pseudomonadati</taxon>
        <taxon>Pseudomonadota</taxon>
        <taxon>Gammaproteobacteria</taxon>
        <taxon>Nevskiales</taxon>
        <taxon>Nevskiaceae</taxon>
        <taxon>Sinimarinibacterium</taxon>
    </lineage>
</organism>
<evidence type="ECO:0000256" key="16">
    <source>
        <dbReference type="HAMAP-Rule" id="MF_00427"/>
    </source>
</evidence>
<keyword evidence="7 16" id="KW-0812">Transmembrane</keyword>
<evidence type="ECO:0000256" key="15">
    <source>
        <dbReference type="ARBA" id="ARBA00023201"/>
    </source>
</evidence>
<comment type="cofactor">
    <cofactor evidence="16 17">
        <name>FMN</name>
        <dbReference type="ChEBI" id="CHEBI:58210"/>
    </cofactor>
</comment>
<dbReference type="Proteomes" id="UP000248330">
    <property type="component" value="Unassembled WGS sequence"/>
</dbReference>
<dbReference type="GO" id="GO:0005886">
    <property type="term" value="C:plasma membrane"/>
    <property type="evidence" value="ECO:0007669"/>
    <property type="project" value="UniProtKB-SubCell"/>
</dbReference>
<dbReference type="AlphaFoldDB" id="A0A318E5D4"/>
<evidence type="ECO:0000256" key="1">
    <source>
        <dbReference type="ARBA" id="ARBA00022448"/>
    </source>
</evidence>
<dbReference type="NCBIfam" id="TIGR01938">
    <property type="entry name" value="nqrC"/>
    <property type="match status" value="1"/>
</dbReference>
<evidence type="ECO:0000259" key="18">
    <source>
        <dbReference type="SMART" id="SM00900"/>
    </source>
</evidence>
<dbReference type="GO" id="GO:0016655">
    <property type="term" value="F:oxidoreductase activity, acting on NAD(P)H, quinone or similar compound as acceptor"/>
    <property type="evidence" value="ECO:0007669"/>
    <property type="project" value="UniProtKB-UniRule"/>
</dbReference>
<protein>
    <recommendedName>
        <fullName evidence="16 17">Na(+)-translocating NADH-quinone reductase subunit C</fullName>
        <shortName evidence="16 17">Na(+)-NQR subunit C</shortName>
        <shortName evidence="16 17">Na(+)-translocating NQR subunit C</shortName>
        <ecNumber evidence="16 17">7.2.1.1</ecNumber>
    </recommendedName>
    <alternativeName>
        <fullName evidence="16 17">NQR complex subunit C</fullName>
    </alternativeName>
    <alternativeName>
        <fullName evidence="16 17">NQR-1 subunit C</fullName>
    </alternativeName>
</protein>
<keyword evidence="4 16" id="KW-0597">Phosphoprotein</keyword>
<comment type="subunit">
    <text evidence="16 17">Composed of six subunits; NqrA, NqrB, NqrC, NqrD, NqrE and NqrF.</text>
</comment>
<evidence type="ECO:0000256" key="8">
    <source>
        <dbReference type="ARBA" id="ARBA00022967"/>
    </source>
</evidence>
<comment type="function">
    <text evidence="16">NQR complex catalyzes the reduction of ubiquinone-1 to ubiquinol by two successive reactions, coupled with the transport of Na(+) ions from the cytoplasm to the periplasm. NqrA to NqrE are probably involved in the second step, the conversion of ubisemiquinone to ubiquinol.</text>
</comment>
<dbReference type="EMBL" id="QICN01000007">
    <property type="protein sequence ID" value="PXV66482.1"/>
    <property type="molecule type" value="Genomic_DNA"/>
</dbReference>
<evidence type="ECO:0000256" key="17">
    <source>
        <dbReference type="PIRNR" id="PIRNR009437"/>
    </source>
</evidence>
<keyword evidence="20" id="KW-1185">Reference proteome</keyword>
<dbReference type="OrthoDB" id="9786835at2"/>
<keyword evidence="5 16" id="KW-0285">Flavoprotein</keyword>
<keyword evidence="8 16" id="KW-1278">Translocase</keyword>
<evidence type="ECO:0000256" key="11">
    <source>
        <dbReference type="ARBA" id="ARBA00023053"/>
    </source>
</evidence>
<dbReference type="Pfam" id="PF04205">
    <property type="entry name" value="FMN_bind"/>
    <property type="match status" value="1"/>
</dbReference>
<keyword evidence="11 16" id="KW-0915">Sodium</keyword>
<evidence type="ECO:0000313" key="20">
    <source>
        <dbReference type="Proteomes" id="UP000248330"/>
    </source>
</evidence>
<dbReference type="RefSeq" id="WP_110265621.1">
    <property type="nucleotide sequence ID" value="NZ_CAKZQT010000033.1"/>
</dbReference>
<keyword evidence="1 16" id="KW-0813">Transport</keyword>
<keyword evidence="14 16" id="KW-0472">Membrane</keyword>
<sequence>MAIKDTKANALIVAGVLCFVCSLLVTVAAIALRPVQQASKLDDKRKNILRVVNMYEPGMNIDEAFKQITPKVVELDTGAIVEDVDPATYDQYSAAKDPAQGGQMILGSADIAKIKYRPKYATVYMLYNDDGTPRTVILPVNGYGLWSTLYGFLAVESDGNTVVGINFYQHSETPGLGGEVDNPNWKQLWSGKKVYDEQGEVALRLVKGGVDPQAPDAEHKVDALAGATLTSDGVSNLVRYWMSEDGFKPFLERLATQHAGAAAAPSA</sequence>
<keyword evidence="9 16" id="KW-1133">Transmembrane helix</keyword>
<dbReference type="SMART" id="SM00900">
    <property type="entry name" value="FMN_bind"/>
    <property type="match status" value="1"/>
</dbReference>
<keyword evidence="2 16" id="KW-1003">Cell membrane</keyword>
<keyword evidence="10 16" id="KW-0520">NAD</keyword>
<evidence type="ECO:0000256" key="14">
    <source>
        <dbReference type="ARBA" id="ARBA00023136"/>
    </source>
</evidence>
<comment type="caution">
    <text evidence="19">The sequence shown here is derived from an EMBL/GenBank/DDBJ whole genome shotgun (WGS) entry which is preliminary data.</text>
</comment>
<feature type="modified residue" description="FMN phosphoryl threonine" evidence="16">
    <location>
        <position position="228"/>
    </location>
</feature>
<dbReference type="PIRSF" id="PIRSF009437">
    <property type="entry name" value="NQR-1_subunit_C"/>
    <property type="match status" value="1"/>
</dbReference>
<evidence type="ECO:0000256" key="7">
    <source>
        <dbReference type="ARBA" id="ARBA00022692"/>
    </source>
</evidence>
<proteinExistence type="inferred from homology"/>
<evidence type="ECO:0000256" key="5">
    <source>
        <dbReference type="ARBA" id="ARBA00022630"/>
    </source>
</evidence>
<name>A0A318E5D4_9GAMM</name>
<dbReference type="InterPro" id="IPR010204">
    <property type="entry name" value="NqrC"/>
</dbReference>
<comment type="catalytic activity">
    <reaction evidence="16 17">
        <text>a ubiquinone + n Na(+)(in) + NADH + H(+) = a ubiquinol + n Na(+)(out) + NAD(+)</text>
        <dbReference type="Rhea" id="RHEA:47748"/>
        <dbReference type="Rhea" id="RHEA-COMP:9565"/>
        <dbReference type="Rhea" id="RHEA-COMP:9566"/>
        <dbReference type="ChEBI" id="CHEBI:15378"/>
        <dbReference type="ChEBI" id="CHEBI:16389"/>
        <dbReference type="ChEBI" id="CHEBI:17976"/>
        <dbReference type="ChEBI" id="CHEBI:29101"/>
        <dbReference type="ChEBI" id="CHEBI:57540"/>
        <dbReference type="ChEBI" id="CHEBI:57945"/>
        <dbReference type="EC" id="7.2.1.1"/>
    </reaction>
</comment>
<dbReference type="NCBIfam" id="NF003749">
    <property type="entry name" value="PRK05346.1-5"/>
    <property type="match status" value="1"/>
</dbReference>
<evidence type="ECO:0000256" key="12">
    <source>
        <dbReference type="ARBA" id="ARBA00023065"/>
    </source>
</evidence>
<dbReference type="InterPro" id="IPR007329">
    <property type="entry name" value="FMN-bd"/>
</dbReference>
<comment type="subcellular location">
    <subcellularLocation>
        <location evidence="16">Cell membrane</location>
        <topology evidence="16">Single-pass membrane protein</topology>
    </subcellularLocation>
</comment>
<dbReference type="HAMAP" id="MF_00427">
    <property type="entry name" value="NqrC"/>
    <property type="match status" value="1"/>
</dbReference>
<evidence type="ECO:0000256" key="13">
    <source>
        <dbReference type="ARBA" id="ARBA00023075"/>
    </source>
</evidence>
<keyword evidence="12 16" id="KW-0406">Ion transport</keyword>
<evidence type="ECO:0000256" key="10">
    <source>
        <dbReference type="ARBA" id="ARBA00023027"/>
    </source>
</evidence>
<dbReference type="GO" id="GO:0006814">
    <property type="term" value="P:sodium ion transport"/>
    <property type="evidence" value="ECO:0007669"/>
    <property type="project" value="UniProtKB-UniRule"/>
</dbReference>
<evidence type="ECO:0000256" key="4">
    <source>
        <dbReference type="ARBA" id="ARBA00022553"/>
    </source>
</evidence>
<dbReference type="EC" id="7.2.1.1" evidence="16 17"/>
<reference evidence="19 20" key="1">
    <citation type="submission" date="2018-04" db="EMBL/GenBank/DDBJ databases">
        <title>Genomic Encyclopedia of Type Strains, Phase IV (KMG-IV): sequencing the most valuable type-strain genomes for metagenomic binning, comparative biology and taxonomic classification.</title>
        <authorList>
            <person name="Goeker M."/>
        </authorList>
    </citation>
    <scope>NUCLEOTIDE SEQUENCE [LARGE SCALE GENOMIC DNA]</scope>
    <source>
        <strain evidence="19 20">DSM 104150</strain>
    </source>
</reference>
<keyword evidence="3" id="KW-0997">Cell inner membrane</keyword>
<comment type="similarity">
    <text evidence="16 17">Belongs to the NqrC family.</text>
</comment>
<evidence type="ECO:0000256" key="2">
    <source>
        <dbReference type="ARBA" id="ARBA00022475"/>
    </source>
</evidence>
<dbReference type="PANTHER" id="PTHR37838:SF1">
    <property type="entry name" value="NA(+)-TRANSLOCATING NADH-QUINONE REDUCTASE SUBUNIT C"/>
    <property type="match status" value="1"/>
</dbReference>
<keyword evidence="6 16" id="KW-0288">FMN</keyword>